<organism evidence="1 2">
    <name type="scientific">Corallincola luteus</name>
    <dbReference type="NCBI Taxonomy" id="1775177"/>
    <lineage>
        <taxon>Bacteria</taxon>
        <taxon>Pseudomonadati</taxon>
        <taxon>Pseudomonadota</taxon>
        <taxon>Gammaproteobacteria</taxon>
        <taxon>Alteromonadales</taxon>
        <taxon>Psychromonadaceae</taxon>
        <taxon>Corallincola</taxon>
    </lineage>
</organism>
<proteinExistence type="predicted"/>
<evidence type="ECO:0000313" key="1">
    <source>
        <dbReference type="EMBL" id="TCI02399.1"/>
    </source>
</evidence>
<comment type="caution">
    <text evidence="1">The sequence shown here is derived from an EMBL/GenBank/DDBJ whole genome shotgun (WGS) entry which is preliminary data.</text>
</comment>
<evidence type="ECO:0000313" key="2">
    <source>
        <dbReference type="Proteomes" id="UP000292554"/>
    </source>
</evidence>
<evidence type="ECO:0008006" key="3">
    <source>
        <dbReference type="Google" id="ProtNLM"/>
    </source>
</evidence>
<dbReference type="RefSeq" id="WP_131416265.1">
    <property type="nucleotide sequence ID" value="NZ_SJXE01000007.1"/>
</dbReference>
<name>A0ABY2AIE6_9GAMM</name>
<protein>
    <recommendedName>
        <fullName evidence="3">Lipoprotein</fullName>
    </recommendedName>
</protein>
<accession>A0ABY2AIE6</accession>
<gene>
    <name evidence="1" type="ORF">EZV61_13660</name>
</gene>
<sequence length="183" mass="20995">MRTFLTILILVLIQGCIAYPGTYYYPESKNGKIISIGSCGDNSLSKLIIENNDIKISTQAGDVQWNYDQTWIWFEVNSDKKFNISVSPSTVSFASSENAIAPHEVTYSYRISDKEWFSEDYTSVLKIPSDTVKTTYFRIMFRFKKQENINLNIRGLEINSNPVDDIDVNFKKKETIRLSALNC</sequence>
<reference evidence="1 2" key="1">
    <citation type="submission" date="2019-02" db="EMBL/GenBank/DDBJ databases">
        <title>Corallincola luteus sp. nov., a marine bacterium isolated from surface sediment of Bohai Sea in China.</title>
        <authorList>
            <person name="Ren Q."/>
        </authorList>
    </citation>
    <scope>NUCLEOTIDE SEQUENCE [LARGE SCALE GENOMIC DNA]</scope>
    <source>
        <strain evidence="1 2">DASS28</strain>
    </source>
</reference>
<dbReference type="EMBL" id="SJXE01000007">
    <property type="protein sequence ID" value="TCI02399.1"/>
    <property type="molecule type" value="Genomic_DNA"/>
</dbReference>
<keyword evidence="2" id="KW-1185">Reference proteome</keyword>
<dbReference type="Proteomes" id="UP000292554">
    <property type="component" value="Unassembled WGS sequence"/>
</dbReference>
<dbReference type="PROSITE" id="PS51257">
    <property type="entry name" value="PROKAR_LIPOPROTEIN"/>
    <property type="match status" value="1"/>
</dbReference>